<protein>
    <submittedName>
        <fullName evidence="2">Uncharacterized protein</fullName>
    </submittedName>
</protein>
<proteinExistence type="predicted"/>
<dbReference type="EMBL" id="JBEXAE010000006">
    <property type="protein sequence ID" value="MET6991460.1"/>
    <property type="molecule type" value="Genomic_DNA"/>
</dbReference>
<gene>
    <name evidence="2" type="ORF">ABXZ36_12470</name>
</gene>
<keyword evidence="1" id="KW-0175">Coiled coil</keyword>
<organism evidence="2 3">
    <name type="scientific">Sediminicola arcticus</name>
    <dbReference type="NCBI Taxonomy" id="1574308"/>
    <lineage>
        <taxon>Bacteria</taxon>
        <taxon>Pseudomonadati</taxon>
        <taxon>Bacteroidota</taxon>
        <taxon>Flavobacteriia</taxon>
        <taxon>Flavobacteriales</taxon>
        <taxon>Flavobacteriaceae</taxon>
        <taxon>Sediminicola</taxon>
    </lineage>
</organism>
<dbReference type="Proteomes" id="UP001549799">
    <property type="component" value="Unassembled WGS sequence"/>
</dbReference>
<evidence type="ECO:0000313" key="3">
    <source>
        <dbReference type="Proteomes" id="UP001549799"/>
    </source>
</evidence>
<dbReference type="RefSeq" id="WP_354616010.1">
    <property type="nucleotide sequence ID" value="NZ_JBEXAE010000006.1"/>
</dbReference>
<sequence length="195" mass="22879">MIERLEYDYNLKLRQFLSKNENVTEYNFLKIEIENLTQSIPELEAKIKKLESEIPSQDYTEAAAHLFPNNYHQIKLELKRAKDSIDEARMKLRDCEIKINRLPQHHLGSSQKQNNGPLVSGKKLNIVDRYHIAKEVLDIDGIINSKNISLTEKHNLLAHIMGCNQQTARELWNNTQQKRTKLNEENINTYLEKLK</sequence>
<feature type="coiled-coil region" evidence="1">
    <location>
        <begin position="26"/>
        <end position="98"/>
    </location>
</feature>
<name>A0ABV2SXI2_9FLAO</name>
<keyword evidence="3" id="KW-1185">Reference proteome</keyword>
<accession>A0ABV2SXI2</accession>
<evidence type="ECO:0000256" key="1">
    <source>
        <dbReference type="SAM" id="Coils"/>
    </source>
</evidence>
<comment type="caution">
    <text evidence="2">The sequence shown here is derived from an EMBL/GenBank/DDBJ whole genome shotgun (WGS) entry which is preliminary data.</text>
</comment>
<evidence type="ECO:0000313" key="2">
    <source>
        <dbReference type="EMBL" id="MET6991460.1"/>
    </source>
</evidence>
<reference evidence="2 3" key="1">
    <citation type="submission" date="2024-07" db="EMBL/GenBank/DDBJ databases">
        <title>The genome sequence of type strain Sediminicola arcticus GDMCC 1.2805.</title>
        <authorList>
            <person name="Liu Y."/>
        </authorList>
    </citation>
    <scope>NUCLEOTIDE SEQUENCE [LARGE SCALE GENOMIC DNA]</scope>
    <source>
        <strain evidence="2 3">GDMCC 1.2805</strain>
    </source>
</reference>